<sequence>MGREPRTTEKDLGPGLYIYFMLIIIVTHKTHKTYDHNEAAAAERVKKGRIWVEIHSRCAFGVVGKELVEWNQIDEKKNNSRVGLRETMGESTKEPGSHPLSGPNGGHPD</sequence>
<proteinExistence type="predicted"/>
<feature type="compositionally biased region" description="Basic and acidic residues" evidence="1">
    <location>
        <begin position="78"/>
        <end position="96"/>
    </location>
</feature>
<evidence type="ECO:0000313" key="3">
    <source>
        <dbReference type="Proteomes" id="UP000019376"/>
    </source>
</evidence>
<dbReference type="EMBL" id="KB644411">
    <property type="protein sequence ID" value="EPS29174.1"/>
    <property type="molecule type" value="Genomic_DNA"/>
</dbReference>
<dbReference type="Proteomes" id="UP000019376">
    <property type="component" value="Unassembled WGS sequence"/>
</dbReference>
<dbReference type="AlphaFoldDB" id="S7ZFX3"/>
<evidence type="ECO:0000313" key="2">
    <source>
        <dbReference type="EMBL" id="EPS29174.1"/>
    </source>
</evidence>
<name>S7ZFX3_PENO1</name>
<protein>
    <submittedName>
        <fullName evidence="2">Uncharacterized protein</fullName>
    </submittedName>
</protein>
<gene>
    <name evidence="2" type="ORF">PDE_04123</name>
</gene>
<organism evidence="2 3">
    <name type="scientific">Penicillium oxalicum (strain 114-2 / CGMCC 5302)</name>
    <name type="common">Penicillium decumbens</name>
    <dbReference type="NCBI Taxonomy" id="933388"/>
    <lineage>
        <taxon>Eukaryota</taxon>
        <taxon>Fungi</taxon>
        <taxon>Dikarya</taxon>
        <taxon>Ascomycota</taxon>
        <taxon>Pezizomycotina</taxon>
        <taxon>Eurotiomycetes</taxon>
        <taxon>Eurotiomycetidae</taxon>
        <taxon>Eurotiales</taxon>
        <taxon>Aspergillaceae</taxon>
        <taxon>Penicillium</taxon>
    </lineage>
</organism>
<reference evidence="2 3" key="1">
    <citation type="journal article" date="2013" name="PLoS ONE">
        <title>Genomic and secretomic analyses reveal unique features of the lignocellulolytic enzyme system of Penicillium decumbens.</title>
        <authorList>
            <person name="Liu G."/>
            <person name="Zhang L."/>
            <person name="Wei X."/>
            <person name="Zou G."/>
            <person name="Qin Y."/>
            <person name="Ma L."/>
            <person name="Li J."/>
            <person name="Zheng H."/>
            <person name="Wang S."/>
            <person name="Wang C."/>
            <person name="Xun L."/>
            <person name="Zhao G.-P."/>
            <person name="Zhou Z."/>
            <person name="Qu Y."/>
        </authorList>
    </citation>
    <scope>NUCLEOTIDE SEQUENCE [LARGE SCALE GENOMIC DNA]</scope>
    <source>
        <strain evidence="3">114-2 / CGMCC 5302</strain>
    </source>
</reference>
<keyword evidence="3" id="KW-1185">Reference proteome</keyword>
<evidence type="ECO:0000256" key="1">
    <source>
        <dbReference type="SAM" id="MobiDB-lite"/>
    </source>
</evidence>
<accession>S7ZFX3</accession>
<feature type="region of interest" description="Disordered" evidence="1">
    <location>
        <begin position="78"/>
        <end position="109"/>
    </location>
</feature>
<dbReference type="HOGENOM" id="CLU_2184865_0_0_1"/>